<keyword evidence="2" id="KW-1185">Reference proteome</keyword>
<sequence>MEKEELAEPETNGADSQAVLNQDGTLTVQNEDLSGPSKEVRTSNIDCGPELDSGQNGISGKIVEITDVKYNTLRGNENNMVEESDLDRRIHASENLHCGPHQENMETSNVEVDSYQGQHESAVMNYQNQDESVNIVGDQYSSDKVNRNIDFEGRSDGGNLDNYAAHDDLDKEMDESRYVESTKMNQNTDKISNGANNMEPIVVGTEVGLEGSKNTSSRSLDAEQETQGVVEKPGTLISFVSTMVRHLSGKRHKVVVGNSNDEVKDVSDSSRDSDINMLPDDDAVNKTEQSEVISEEPPVPIAMKGRIILYTRLGCQECKVARQFLYMKGLRYVEINVDVYPSRKLELEKISGSTAVPKVFFNEILIGGLSELTALNKSGMLDERIDFLKNEAPSFEAPLPPLSGEDDVSTSGAPDEMALIVRKMKESIIVKDRFYKFRRFNNCFLASEAADFLSGDQYLERQDAVQFARKLAKKRFFQHVLEENVFEDGNYLYRFLDDDPVVASQCHNIPRGITTVKPKPIAEIASRLRLLSYAMFEAYVSEDGCHVDYRSIHGSEEFARYLRTVEELQRVEILSMSREEKLAFYINLYNMMAIHAILIWGHPAGTSERRKLFCDFKYIIGGSTYSLSDIQNGILRGNQRPPYSLMKQFGAKDKRSRMALPYLEPLIHFALVYGTLSGPSLRCYSPGGIDQELMIAARNFLRSGGLIIDSNAKVAHTSKILKWFSVDFGKNEEEILKHVSNYLDPADSTVLLDLLATSELKVIYQTYDWALNCKC</sequence>
<dbReference type="Proteomes" id="UP000828941">
    <property type="component" value="Chromosome 12"/>
</dbReference>
<evidence type="ECO:0000313" key="2">
    <source>
        <dbReference type="Proteomes" id="UP000828941"/>
    </source>
</evidence>
<proteinExistence type="predicted"/>
<gene>
    <name evidence="1" type="ORF">L6164_031390</name>
</gene>
<accession>A0ACB9LFL4</accession>
<dbReference type="EMBL" id="CM039437">
    <property type="protein sequence ID" value="KAI4308302.1"/>
    <property type="molecule type" value="Genomic_DNA"/>
</dbReference>
<reference evidence="1 2" key="1">
    <citation type="journal article" date="2022" name="DNA Res.">
        <title>Chromosomal-level genome assembly of the orchid tree Bauhinia variegata (Leguminosae; Cercidoideae) supports the allotetraploid origin hypothesis of Bauhinia.</title>
        <authorList>
            <person name="Zhong Y."/>
            <person name="Chen Y."/>
            <person name="Zheng D."/>
            <person name="Pang J."/>
            <person name="Liu Y."/>
            <person name="Luo S."/>
            <person name="Meng S."/>
            <person name="Qian L."/>
            <person name="Wei D."/>
            <person name="Dai S."/>
            <person name="Zhou R."/>
        </authorList>
    </citation>
    <scope>NUCLEOTIDE SEQUENCE [LARGE SCALE GENOMIC DNA]</scope>
    <source>
        <strain evidence="1">BV-YZ2020</strain>
    </source>
</reference>
<protein>
    <submittedName>
        <fullName evidence="1">Uncharacterized protein</fullName>
    </submittedName>
</protein>
<organism evidence="1 2">
    <name type="scientific">Bauhinia variegata</name>
    <name type="common">Purple orchid tree</name>
    <name type="synonym">Phanera variegata</name>
    <dbReference type="NCBI Taxonomy" id="167791"/>
    <lineage>
        <taxon>Eukaryota</taxon>
        <taxon>Viridiplantae</taxon>
        <taxon>Streptophyta</taxon>
        <taxon>Embryophyta</taxon>
        <taxon>Tracheophyta</taxon>
        <taxon>Spermatophyta</taxon>
        <taxon>Magnoliopsida</taxon>
        <taxon>eudicotyledons</taxon>
        <taxon>Gunneridae</taxon>
        <taxon>Pentapetalae</taxon>
        <taxon>rosids</taxon>
        <taxon>fabids</taxon>
        <taxon>Fabales</taxon>
        <taxon>Fabaceae</taxon>
        <taxon>Cercidoideae</taxon>
        <taxon>Cercideae</taxon>
        <taxon>Bauhiniinae</taxon>
        <taxon>Bauhinia</taxon>
    </lineage>
</organism>
<name>A0ACB9LFL4_BAUVA</name>
<evidence type="ECO:0000313" key="1">
    <source>
        <dbReference type="EMBL" id="KAI4308302.1"/>
    </source>
</evidence>
<comment type="caution">
    <text evidence="1">The sequence shown here is derived from an EMBL/GenBank/DDBJ whole genome shotgun (WGS) entry which is preliminary data.</text>
</comment>